<dbReference type="SUPFAM" id="SSF51735">
    <property type="entry name" value="NAD(P)-binding Rossmann-fold domains"/>
    <property type="match status" value="1"/>
</dbReference>
<sequence>MDVCGLISWICIVYVTFGLLHSLFNIVYPFFLAKPRDLHKLAGGKWAVVTGATDGIGKGYAFELARSGFSILLISRTQSRLDEVKNEIEQKTGVQVRTIVFDFSNPDLENYERLLVPQIQQLDVGVLVNNVGCAFEYPDLYHKVDGGIALFRHISIINIIPVT</sequence>
<dbReference type="PANTHER" id="PTHR43086:SF2">
    <property type="entry name" value="HYDROXYSTEROID DEHYDROGENASE-LIKE PROTEIN 1"/>
    <property type="match status" value="1"/>
</dbReference>
<evidence type="ECO:0000256" key="3">
    <source>
        <dbReference type="ARBA" id="ARBA00023002"/>
    </source>
</evidence>
<organism evidence="8">
    <name type="scientific">Gongylonema pulchrum</name>
    <dbReference type="NCBI Taxonomy" id="637853"/>
    <lineage>
        <taxon>Eukaryota</taxon>
        <taxon>Metazoa</taxon>
        <taxon>Ecdysozoa</taxon>
        <taxon>Nematoda</taxon>
        <taxon>Chromadorea</taxon>
        <taxon>Rhabditida</taxon>
        <taxon>Spirurina</taxon>
        <taxon>Spiruromorpha</taxon>
        <taxon>Spiruroidea</taxon>
        <taxon>Gongylonematidae</taxon>
        <taxon>Gongylonema</taxon>
    </lineage>
</organism>
<evidence type="ECO:0000256" key="1">
    <source>
        <dbReference type="ARBA" id="ARBA00022857"/>
    </source>
</evidence>
<dbReference type="EMBL" id="UYRT01088701">
    <property type="protein sequence ID" value="VDN34042.1"/>
    <property type="molecule type" value="Genomic_DNA"/>
</dbReference>
<dbReference type="InterPro" id="IPR002347">
    <property type="entry name" value="SDR_fam"/>
</dbReference>
<evidence type="ECO:0000256" key="4">
    <source>
        <dbReference type="ARBA" id="ARBA00038261"/>
    </source>
</evidence>
<name>A0A183EEZ9_9BILA</name>
<keyword evidence="2" id="KW-0752">Steroid biosynthesis</keyword>
<evidence type="ECO:0000313" key="6">
    <source>
        <dbReference type="EMBL" id="VDN34042.1"/>
    </source>
</evidence>
<dbReference type="GO" id="GO:0005783">
    <property type="term" value="C:endoplasmic reticulum"/>
    <property type="evidence" value="ECO:0007669"/>
    <property type="project" value="TreeGrafter"/>
</dbReference>
<dbReference type="InterPro" id="IPR036291">
    <property type="entry name" value="NAD(P)-bd_dom_sf"/>
</dbReference>
<dbReference type="GO" id="GO:0030497">
    <property type="term" value="P:fatty acid elongation"/>
    <property type="evidence" value="ECO:0007669"/>
    <property type="project" value="TreeGrafter"/>
</dbReference>
<evidence type="ECO:0000313" key="7">
    <source>
        <dbReference type="Proteomes" id="UP000271098"/>
    </source>
</evidence>
<evidence type="ECO:0000256" key="2">
    <source>
        <dbReference type="ARBA" id="ARBA00022955"/>
    </source>
</evidence>
<keyword evidence="5" id="KW-0812">Transmembrane</keyword>
<accession>A0A183EEZ9</accession>
<dbReference type="PANTHER" id="PTHR43086">
    <property type="entry name" value="VERY-LONG-CHAIN 3-OXOOACYL-COA REDUCTASE"/>
    <property type="match status" value="1"/>
</dbReference>
<keyword evidence="5" id="KW-1133">Transmembrane helix</keyword>
<dbReference type="Proteomes" id="UP000271098">
    <property type="component" value="Unassembled WGS sequence"/>
</dbReference>
<protein>
    <submittedName>
        <fullName evidence="8">Estradiol 17-beta-dehydrogenase 12</fullName>
    </submittedName>
</protein>
<proteinExistence type="inferred from homology"/>
<dbReference type="WBParaSite" id="GPUH_0001956501-mRNA-1">
    <property type="protein sequence ID" value="GPUH_0001956501-mRNA-1"/>
    <property type="gene ID" value="GPUH_0001956501"/>
</dbReference>
<dbReference type="AlphaFoldDB" id="A0A183EEZ9"/>
<dbReference type="Gene3D" id="3.40.50.720">
    <property type="entry name" value="NAD(P)-binding Rossmann-like Domain"/>
    <property type="match status" value="1"/>
</dbReference>
<evidence type="ECO:0000256" key="5">
    <source>
        <dbReference type="SAM" id="Phobius"/>
    </source>
</evidence>
<keyword evidence="5" id="KW-0472">Membrane</keyword>
<feature type="transmembrane region" description="Helical" evidence="5">
    <location>
        <begin position="6"/>
        <end position="31"/>
    </location>
</feature>
<keyword evidence="1" id="KW-0521">NADP</keyword>
<keyword evidence="7" id="KW-1185">Reference proteome</keyword>
<dbReference type="GO" id="GO:0006694">
    <property type="term" value="P:steroid biosynthetic process"/>
    <property type="evidence" value="ECO:0007669"/>
    <property type="project" value="UniProtKB-KW"/>
</dbReference>
<dbReference type="OrthoDB" id="5545019at2759"/>
<evidence type="ECO:0000313" key="8">
    <source>
        <dbReference type="WBParaSite" id="GPUH_0001956501-mRNA-1"/>
    </source>
</evidence>
<dbReference type="Pfam" id="PF00106">
    <property type="entry name" value="adh_short"/>
    <property type="match status" value="1"/>
</dbReference>
<keyword evidence="3" id="KW-0560">Oxidoreductase</keyword>
<reference evidence="6 7" key="2">
    <citation type="submission" date="2018-11" db="EMBL/GenBank/DDBJ databases">
        <authorList>
            <consortium name="Pathogen Informatics"/>
        </authorList>
    </citation>
    <scope>NUCLEOTIDE SEQUENCE [LARGE SCALE GENOMIC DNA]</scope>
</reference>
<gene>
    <name evidence="6" type="ORF">GPUH_LOCUS19539</name>
</gene>
<keyword evidence="2" id="KW-0444">Lipid biosynthesis</keyword>
<dbReference type="GO" id="GO:0016491">
    <property type="term" value="F:oxidoreductase activity"/>
    <property type="evidence" value="ECO:0007669"/>
    <property type="project" value="UniProtKB-KW"/>
</dbReference>
<keyword evidence="2" id="KW-0443">Lipid metabolism</keyword>
<comment type="similarity">
    <text evidence="4">Belongs to the short-chain dehydrogenases/reductases (SDR) family. 17-beta-HSD 3 subfamily.</text>
</comment>
<reference evidence="8" key="1">
    <citation type="submission" date="2016-06" db="UniProtKB">
        <authorList>
            <consortium name="WormBaseParasite"/>
        </authorList>
    </citation>
    <scope>IDENTIFICATION</scope>
</reference>